<keyword evidence="2" id="KW-0963">Cytoplasm</keyword>
<dbReference type="GO" id="GO:0008017">
    <property type="term" value="F:microtubule binding"/>
    <property type="evidence" value="ECO:0007669"/>
    <property type="project" value="InterPro"/>
</dbReference>
<dbReference type="AlphaFoldDB" id="A0A315W8C6"/>
<dbReference type="InterPro" id="IPR003108">
    <property type="entry name" value="GAR_dom"/>
</dbReference>
<dbReference type="Pfam" id="PF02187">
    <property type="entry name" value="GAS2"/>
    <property type="match status" value="1"/>
</dbReference>
<dbReference type="InterPro" id="IPR036534">
    <property type="entry name" value="GAR_dom_sf"/>
</dbReference>
<dbReference type="SMART" id="SM00243">
    <property type="entry name" value="GAS2"/>
    <property type="match status" value="1"/>
</dbReference>
<sequence>MACWSWEAAWRAVQRNPPGLVLLENELRWFGDSQQLRLVRILRSTVMVRVGGGWMALDEFLVKNDPCRGEFCSNPDGIFTIVFHMLPPVLSLCPMFASCFLHSQPKQDLAKPWSSNAIS</sequence>
<comment type="caution">
    <text evidence="5">The sequence shown here is derived from an EMBL/GenBank/DDBJ whole genome shotgun (WGS) entry which is preliminary data.</text>
</comment>
<evidence type="ECO:0000313" key="6">
    <source>
        <dbReference type="Proteomes" id="UP000250572"/>
    </source>
</evidence>
<dbReference type="PROSITE" id="PS51460">
    <property type="entry name" value="GAR"/>
    <property type="match status" value="1"/>
</dbReference>
<dbReference type="EMBL" id="NHOQ01000217">
    <property type="protein sequence ID" value="PWA32023.1"/>
    <property type="molecule type" value="Genomic_DNA"/>
</dbReference>
<evidence type="ECO:0000259" key="4">
    <source>
        <dbReference type="PROSITE" id="PS51460"/>
    </source>
</evidence>
<organism evidence="5 6">
    <name type="scientific">Gambusia affinis</name>
    <name type="common">Western mosquitofish</name>
    <name type="synonym">Heterandria affinis</name>
    <dbReference type="NCBI Taxonomy" id="33528"/>
    <lineage>
        <taxon>Eukaryota</taxon>
        <taxon>Metazoa</taxon>
        <taxon>Chordata</taxon>
        <taxon>Craniata</taxon>
        <taxon>Vertebrata</taxon>
        <taxon>Euteleostomi</taxon>
        <taxon>Actinopterygii</taxon>
        <taxon>Neopterygii</taxon>
        <taxon>Teleostei</taxon>
        <taxon>Neoteleostei</taxon>
        <taxon>Acanthomorphata</taxon>
        <taxon>Ovalentaria</taxon>
        <taxon>Atherinomorphae</taxon>
        <taxon>Cyprinodontiformes</taxon>
        <taxon>Poeciliidae</taxon>
        <taxon>Poeciliinae</taxon>
        <taxon>Gambusia</taxon>
    </lineage>
</organism>
<accession>A0A315W8C6</accession>
<proteinExistence type="predicted"/>
<protein>
    <recommendedName>
        <fullName evidence="4">GAR domain-containing protein</fullName>
    </recommendedName>
</protein>
<dbReference type="Gene3D" id="3.30.920.20">
    <property type="entry name" value="Gas2-like domain"/>
    <property type="match status" value="1"/>
</dbReference>
<feature type="domain" description="GAR" evidence="4">
    <location>
        <begin position="1"/>
        <end position="68"/>
    </location>
</feature>
<keyword evidence="6" id="KW-1185">Reference proteome</keyword>
<dbReference type="Proteomes" id="UP000250572">
    <property type="component" value="Unassembled WGS sequence"/>
</dbReference>
<name>A0A315W8C6_GAMAF</name>
<keyword evidence="3" id="KW-0206">Cytoskeleton</keyword>
<gene>
    <name evidence="5" type="ORF">CCH79_00017391</name>
</gene>
<evidence type="ECO:0000256" key="1">
    <source>
        <dbReference type="ARBA" id="ARBA00004245"/>
    </source>
</evidence>
<reference evidence="5 6" key="1">
    <citation type="journal article" date="2018" name="G3 (Bethesda)">
        <title>A High-Quality Reference Genome for the Invasive Mosquitofish Gambusia affinis Using a Chicago Library.</title>
        <authorList>
            <person name="Hoffberg S.L."/>
            <person name="Troendle N.J."/>
            <person name="Glenn T.C."/>
            <person name="Mahmud O."/>
            <person name="Louha S."/>
            <person name="Chalopin D."/>
            <person name="Bennetzen J.L."/>
            <person name="Mauricio R."/>
        </authorList>
    </citation>
    <scope>NUCLEOTIDE SEQUENCE [LARGE SCALE GENOMIC DNA]</scope>
    <source>
        <strain evidence="5">NE01/NJP1002.9</strain>
        <tissue evidence="5">Muscle</tissue>
    </source>
</reference>
<comment type="subcellular location">
    <subcellularLocation>
        <location evidence="1">Cytoplasm</location>
        <location evidence="1">Cytoskeleton</location>
    </subcellularLocation>
</comment>
<evidence type="ECO:0000256" key="3">
    <source>
        <dbReference type="ARBA" id="ARBA00023212"/>
    </source>
</evidence>
<evidence type="ECO:0000256" key="2">
    <source>
        <dbReference type="ARBA" id="ARBA00022490"/>
    </source>
</evidence>
<evidence type="ECO:0000313" key="5">
    <source>
        <dbReference type="EMBL" id="PWA32023.1"/>
    </source>
</evidence>
<dbReference type="SUPFAM" id="SSF143575">
    <property type="entry name" value="GAS2 domain-like"/>
    <property type="match status" value="1"/>
</dbReference>
<dbReference type="GO" id="GO:0005856">
    <property type="term" value="C:cytoskeleton"/>
    <property type="evidence" value="ECO:0007669"/>
    <property type="project" value="UniProtKB-SubCell"/>
</dbReference>